<dbReference type="EMBL" id="MLAK01000848">
    <property type="protein sequence ID" value="OHT02915.1"/>
    <property type="molecule type" value="Genomic_DNA"/>
</dbReference>
<keyword evidence="1" id="KW-0175">Coiled coil</keyword>
<protein>
    <submittedName>
        <fullName evidence="3">Uncharacterized protein</fullName>
    </submittedName>
</protein>
<dbReference type="RefSeq" id="XP_068356051.1">
    <property type="nucleotide sequence ID" value="XM_068507008.1"/>
</dbReference>
<comment type="caution">
    <text evidence="3">The sequence shown here is derived from an EMBL/GenBank/DDBJ whole genome shotgun (WGS) entry which is preliminary data.</text>
</comment>
<evidence type="ECO:0000313" key="3">
    <source>
        <dbReference type="EMBL" id="OHT02915.1"/>
    </source>
</evidence>
<feature type="coiled-coil region" evidence="1">
    <location>
        <begin position="448"/>
        <end position="475"/>
    </location>
</feature>
<feature type="compositionally biased region" description="Pro residues" evidence="2">
    <location>
        <begin position="1"/>
        <end position="12"/>
    </location>
</feature>
<proteinExistence type="predicted"/>
<keyword evidence="4" id="KW-1185">Reference proteome</keyword>
<name>A0A1J4JV82_9EUKA</name>
<evidence type="ECO:0000256" key="1">
    <source>
        <dbReference type="SAM" id="Coils"/>
    </source>
</evidence>
<sequence length="834" mass="96714">MSQPPVMPPISIPPLSGLTGSVDSSPSGCNSARPTPPSILPRPRGNSMSLKPPNNAAITVPKRPSQPNTPNSPRKRFSSLRQSASEKTPANLCKERMQRIIEVLDRNDVRDTMYKKCDNCCIFPNDVSEKSYNESKFMRREYPSYFSTDRQFFRFLFQQFSEAIDGLNERFPNYYSNDNIDDFQMRGMVSELDMWFTLFDECINQESQHSKVNSYILKNLMEVFQQAFQTLVNQVKRERENIENVKRFYEEKDDSSELSVTKRKLDYVVAENERLKREMDKIQEESKRFHIENFNLKREIEESQNNINGLLSTTDQLRQAISAGEQRIHEMTRDKPEAALEATFTAVPKDIMETWTQCSQFLTAVMENSLTNIDFNKLYPEDIVDDTLGYYLKLERPAVPTYEGENIHFSKLYNLIKLFRGSNEPNQVFTTLEAKIRTLFKKFALFYVDRNKKNRQKAKETENRLKKQLLDLRRSIPNPSEWISNVLSYPELYVIPKKSPPNVQGQIMFVFQRAEELMKELNKPNSASEIVTKVFQEHDLLLFLAQIAKSSRTDIYSDIFRKFLIQEFPFHMFLYYGKVILQNDKANIQKRGTFLTSQFQHVGWNSIPQLRRRSYETMYCPSPVTFPIFTLTVYQHVIENIAIAISNTVDQKDLKESLMKKYNDADLVDYLIAISEKGDPTVIEYASIVFDKKEKFEKLVVDFDPQQSKIIEYMSTFGQKKDKKKTTKKSKPRSQSAKCHRADMSNELGIPSEGEMESLPPAKDDIDDEIIPNATNTENNEESNGEDNEEESSVSKYVNQETEINGEEEQKNEAVEIRIQIDANEVAENVAEGE</sequence>
<gene>
    <name evidence="3" type="ORF">TRFO_29840</name>
</gene>
<dbReference type="AlphaFoldDB" id="A0A1J4JV82"/>
<accession>A0A1J4JV82</accession>
<feature type="region of interest" description="Disordered" evidence="2">
    <location>
        <begin position="1"/>
        <end position="91"/>
    </location>
</feature>
<evidence type="ECO:0000256" key="2">
    <source>
        <dbReference type="SAM" id="MobiDB-lite"/>
    </source>
</evidence>
<feature type="compositionally biased region" description="Acidic residues" evidence="2">
    <location>
        <begin position="779"/>
        <end position="792"/>
    </location>
</feature>
<reference evidence="3" key="1">
    <citation type="submission" date="2016-10" db="EMBL/GenBank/DDBJ databases">
        <authorList>
            <person name="Benchimol M."/>
            <person name="Almeida L.G."/>
            <person name="Vasconcelos A.T."/>
            <person name="Perreira-Neves A."/>
            <person name="Rosa I.A."/>
            <person name="Tasca T."/>
            <person name="Bogo M.R."/>
            <person name="de Souza W."/>
        </authorList>
    </citation>
    <scope>NUCLEOTIDE SEQUENCE [LARGE SCALE GENOMIC DNA]</scope>
    <source>
        <strain evidence="3">K</strain>
    </source>
</reference>
<dbReference type="VEuPathDB" id="TrichDB:TRFO_29840"/>
<feature type="compositionally biased region" description="Basic residues" evidence="2">
    <location>
        <begin position="721"/>
        <end position="732"/>
    </location>
</feature>
<dbReference type="Proteomes" id="UP000179807">
    <property type="component" value="Unassembled WGS sequence"/>
</dbReference>
<dbReference type="GeneID" id="94841712"/>
<feature type="coiled-coil region" evidence="1">
    <location>
        <begin position="232"/>
        <end position="320"/>
    </location>
</feature>
<feature type="compositionally biased region" description="Polar residues" evidence="2">
    <location>
        <begin position="79"/>
        <end position="88"/>
    </location>
</feature>
<organism evidence="3 4">
    <name type="scientific">Tritrichomonas foetus</name>
    <dbReference type="NCBI Taxonomy" id="1144522"/>
    <lineage>
        <taxon>Eukaryota</taxon>
        <taxon>Metamonada</taxon>
        <taxon>Parabasalia</taxon>
        <taxon>Tritrichomonadida</taxon>
        <taxon>Tritrichomonadidae</taxon>
        <taxon>Tritrichomonas</taxon>
    </lineage>
</organism>
<feature type="region of interest" description="Disordered" evidence="2">
    <location>
        <begin position="721"/>
        <end position="811"/>
    </location>
</feature>
<evidence type="ECO:0000313" key="4">
    <source>
        <dbReference type="Proteomes" id="UP000179807"/>
    </source>
</evidence>
<feature type="compositionally biased region" description="Polar residues" evidence="2">
    <location>
        <begin position="18"/>
        <end position="33"/>
    </location>
</feature>